<evidence type="ECO:0000256" key="3">
    <source>
        <dbReference type="ARBA" id="ARBA00022475"/>
    </source>
</evidence>
<proteinExistence type="inferred from homology"/>
<evidence type="ECO:0000256" key="11">
    <source>
        <dbReference type="ARBA" id="ARBA00023170"/>
    </source>
</evidence>
<dbReference type="InterPro" id="IPR013783">
    <property type="entry name" value="Ig-like_fold"/>
</dbReference>
<dbReference type="GO" id="GO:0004906">
    <property type="term" value="F:type II interferon receptor activity"/>
    <property type="evidence" value="ECO:0007669"/>
    <property type="project" value="Ensembl"/>
</dbReference>
<dbReference type="FunFam" id="2.60.40.10:FF:001244">
    <property type="entry name" value="Interferon gamma receptor 1"/>
    <property type="match status" value="1"/>
</dbReference>
<evidence type="ECO:0000256" key="18">
    <source>
        <dbReference type="SAM" id="Phobius"/>
    </source>
</evidence>
<dbReference type="AlphaFoldDB" id="A0A2K5MSU1"/>
<comment type="subcellular location">
    <subcellularLocation>
        <location evidence="1">Cell membrane</location>
        <topology evidence="1">Single-pass type I membrane protein</topology>
    </subcellularLocation>
</comment>
<evidence type="ECO:0000256" key="9">
    <source>
        <dbReference type="ARBA" id="ARBA00023136"/>
    </source>
</evidence>
<evidence type="ECO:0000256" key="1">
    <source>
        <dbReference type="ARBA" id="ARBA00004251"/>
    </source>
</evidence>
<dbReference type="OrthoDB" id="9946382at2759"/>
<keyword evidence="12" id="KW-0325">Glycoprotein</keyword>
<dbReference type="Proteomes" id="UP000233060">
    <property type="component" value="Unassembled WGS sequence"/>
</dbReference>
<evidence type="ECO:0000256" key="16">
    <source>
        <dbReference type="ARBA" id="ARBA00082025"/>
    </source>
</evidence>
<evidence type="ECO:0000256" key="8">
    <source>
        <dbReference type="ARBA" id="ARBA00022989"/>
    </source>
</evidence>
<dbReference type="Gene3D" id="2.60.40.10">
    <property type="entry name" value="Immunoglobulins"/>
    <property type="match status" value="2"/>
</dbReference>
<dbReference type="GeneID" id="105600393"/>
<keyword evidence="22" id="KW-1185">Reference proteome</keyword>
<comment type="similarity">
    <text evidence="2">Belongs to the type II cytokine receptor family.</text>
</comment>
<keyword evidence="6" id="KW-0732">Signal</keyword>
<evidence type="ECO:0000313" key="22">
    <source>
        <dbReference type="Proteomes" id="UP000233060"/>
    </source>
</evidence>
<gene>
    <name evidence="21" type="primary">IFNGR1</name>
</gene>
<name>A0A2K5MSU1_CERAT</name>
<reference evidence="21" key="1">
    <citation type="submission" date="2025-08" db="UniProtKB">
        <authorList>
            <consortium name="Ensembl"/>
        </authorList>
    </citation>
    <scope>IDENTIFICATION</scope>
</reference>
<evidence type="ECO:0000256" key="17">
    <source>
        <dbReference type="SAM" id="MobiDB-lite"/>
    </source>
</evidence>
<keyword evidence="10" id="KW-1015">Disulfide bond</keyword>
<evidence type="ECO:0000256" key="13">
    <source>
        <dbReference type="ARBA" id="ARBA00023319"/>
    </source>
</evidence>
<evidence type="ECO:0000259" key="20">
    <source>
        <dbReference type="Pfam" id="PF07140"/>
    </source>
</evidence>
<dbReference type="Pfam" id="PF20634">
    <property type="entry name" value="IFNGR1_transm"/>
    <property type="match status" value="1"/>
</dbReference>
<keyword evidence="13" id="KW-0393">Immunoglobulin domain</keyword>
<dbReference type="InterPro" id="IPR036116">
    <property type="entry name" value="FN3_sf"/>
</dbReference>
<dbReference type="InterPro" id="IPR003961">
    <property type="entry name" value="FN3_dom"/>
</dbReference>
<dbReference type="CTD" id="3459"/>
<keyword evidence="4" id="KW-0597">Phosphoprotein</keyword>
<dbReference type="GO" id="GO:0005886">
    <property type="term" value="C:plasma membrane"/>
    <property type="evidence" value="ECO:0007669"/>
    <property type="project" value="UniProtKB-SubCell"/>
</dbReference>
<dbReference type="GO" id="GO:0007259">
    <property type="term" value="P:cell surface receptor signaling pathway via JAK-STAT"/>
    <property type="evidence" value="ECO:0007669"/>
    <property type="project" value="Ensembl"/>
</dbReference>
<dbReference type="Pfam" id="PF01108">
    <property type="entry name" value="Tissue_fac"/>
    <property type="match status" value="1"/>
</dbReference>
<feature type="compositionally biased region" description="Low complexity" evidence="17">
    <location>
        <begin position="399"/>
        <end position="411"/>
    </location>
</feature>
<comment type="subunit">
    <text evidence="14">Monomer. Heterodimer with IFNGR2, to form the IFNG receptor complex. Interacts with JAK1. Interacts (when phosphorylated) with STAT1. Interacts with SOCS1.</text>
</comment>
<keyword evidence="7" id="KW-0832">Ubl conjugation</keyword>
<dbReference type="Pfam" id="PF07140">
    <property type="entry name" value="IFNGR1_D2"/>
    <property type="match status" value="1"/>
</dbReference>
<dbReference type="GO" id="GO:0038196">
    <property type="term" value="P:type III interferon-mediated signaling pathway"/>
    <property type="evidence" value="ECO:0007669"/>
    <property type="project" value="Ensembl"/>
</dbReference>
<dbReference type="STRING" id="9531.ENSCATP00000028276"/>
<dbReference type="GeneTree" id="ENSGT00510000048929"/>
<feature type="compositionally biased region" description="Polar residues" evidence="17">
    <location>
        <begin position="433"/>
        <end position="447"/>
    </location>
</feature>
<dbReference type="FunFam" id="2.60.40.10:FF:001425">
    <property type="entry name" value="Interferon gamma receptor 1"/>
    <property type="match status" value="1"/>
</dbReference>
<keyword evidence="11" id="KW-0675">Receptor</keyword>
<dbReference type="Bgee" id="ENSCATG00000037440">
    <property type="expression patterns" value="Expressed in spleen and 12 other cell types or tissues"/>
</dbReference>
<evidence type="ECO:0000256" key="15">
    <source>
        <dbReference type="ARBA" id="ARBA00069555"/>
    </source>
</evidence>
<evidence type="ECO:0000256" key="10">
    <source>
        <dbReference type="ARBA" id="ARBA00023157"/>
    </source>
</evidence>
<evidence type="ECO:0000256" key="6">
    <source>
        <dbReference type="ARBA" id="ARBA00022729"/>
    </source>
</evidence>
<dbReference type="InterPro" id="IPR050650">
    <property type="entry name" value="Type-II_Cytokine-TF_Rcpt"/>
</dbReference>
<dbReference type="GO" id="GO:0009615">
    <property type="term" value="P:response to virus"/>
    <property type="evidence" value="ECO:0007669"/>
    <property type="project" value="UniProtKB-ARBA"/>
</dbReference>
<dbReference type="InterPro" id="IPR021126">
    <property type="entry name" value="IFN_gamma_rc_D2_pox/mammal"/>
</dbReference>
<evidence type="ECO:0000256" key="14">
    <source>
        <dbReference type="ARBA" id="ARBA00063248"/>
    </source>
</evidence>
<dbReference type="RefSeq" id="XP_011946925.1">
    <property type="nucleotide sequence ID" value="XM_012091535.1"/>
</dbReference>
<evidence type="ECO:0000256" key="12">
    <source>
        <dbReference type="ARBA" id="ARBA00023180"/>
    </source>
</evidence>
<keyword evidence="3" id="KW-1003">Cell membrane</keyword>
<feature type="domain" description="Interferon gamma receptor D2" evidence="20">
    <location>
        <begin position="152"/>
        <end position="260"/>
    </location>
</feature>
<dbReference type="InterPro" id="IPR008355">
    <property type="entry name" value="Interferon_gamma_rcpt_asu"/>
</dbReference>
<evidence type="ECO:0000259" key="19">
    <source>
        <dbReference type="Pfam" id="PF01108"/>
    </source>
</evidence>
<dbReference type="PANTHER" id="PTHR20859">
    <property type="entry name" value="INTERFERON/INTERLEUKIN RECEPTOR"/>
    <property type="match status" value="1"/>
</dbReference>
<sequence>MGDELLGLSCFEETQMLLVVTGWSTGSSPGSCHPCMRRKWPVSSDYTAVPIPTNVTIESYNMNTIVYWEYQNMPQDPVFTVEVKNYGVKNAEWIDACISISHHYCNISDHVGDPSNSLWVRVKARVGQKESAYAKSKEFAVCRDGKIGPPKLDIRKEEKQIMIDIFHPSVFVNGEEQEVDYDPETTCYIKVYNVYVRMNGSEIQYKILTQKEDDCDEIQCQLAIPVSSLNSQYCVSAEGVLHVWGVTTEKSKEVCITIFNSSIKGSLWIPVVAALLLFLVLSLVLICFYIKKINPLKEKSIILPKSLISVVRSATLETKPESKYVSLITSYQPCSLEKEVVCEEPLSPATVPGMHTEDNPGKVEHTEELSSITEVVTTEENIPDMAPGSHLTPTERESSSPLSSNQSEPCSVALNSYHSRNCSDSDHSRNGFDTDSSCLESHNSSDSEFPPNNKGEIKTEGQELITVIKAPTSFGYDKPHVLVDLLVDDGRKESLIGYRPTEGSKEFS</sequence>
<dbReference type="SUPFAM" id="SSF49265">
    <property type="entry name" value="Fibronectin type III"/>
    <property type="match status" value="2"/>
</dbReference>
<feature type="transmembrane region" description="Helical" evidence="18">
    <location>
        <begin position="267"/>
        <end position="290"/>
    </location>
</feature>
<organism evidence="21 22">
    <name type="scientific">Cercocebus atys</name>
    <name type="common">Sooty mangabey</name>
    <name type="synonym">Cercocebus torquatus atys</name>
    <dbReference type="NCBI Taxonomy" id="9531"/>
    <lineage>
        <taxon>Eukaryota</taxon>
        <taxon>Metazoa</taxon>
        <taxon>Chordata</taxon>
        <taxon>Craniata</taxon>
        <taxon>Vertebrata</taxon>
        <taxon>Euteleostomi</taxon>
        <taxon>Mammalia</taxon>
        <taxon>Eutheria</taxon>
        <taxon>Euarchontoglires</taxon>
        <taxon>Primates</taxon>
        <taxon>Haplorrhini</taxon>
        <taxon>Catarrhini</taxon>
        <taxon>Cercopithecidae</taxon>
        <taxon>Cercopithecinae</taxon>
        <taxon>Cercocebus</taxon>
    </lineage>
</organism>
<evidence type="ECO:0000256" key="7">
    <source>
        <dbReference type="ARBA" id="ARBA00022843"/>
    </source>
</evidence>
<feature type="compositionally biased region" description="Basic and acidic residues" evidence="17">
    <location>
        <begin position="421"/>
        <end position="432"/>
    </location>
</feature>
<dbReference type="KEGG" id="caty:105600393"/>
<evidence type="ECO:0000256" key="4">
    <source>
        <dbReference type="ARBA" id="ARBA00022553"/>
    </source>
</evidence>
<dbReference type="PRINTS" id="PR01777">
    <property type="entry name" value="INTERFERONGR"/>
</dbReference>
<keyword evidence="5 18" id="KW-0812">Transmembrane</keyword>
<dbReference type="GO" id="GO:0019955">
    <property type="term" value="F:cytokine binding"/>
    <property type="evidence" value="ECO:0007669"/>
    <property type="project" value="InterPro"/>
</dbReference>
<evidence type="ECO:0000256" key="5">
    <source>
        <dbReference type="ARBA" id="ARBA00022692"/>
    </source>
</evidence>
<dbReference type="PANTHER" id="PTHR20859:SF5">
    <property type="entry name" value="INTERFERON GAMMA RECEPTOR 1"/>
    <property type="match status" value="1"/>
</dbReference>
<keyword evidence="9 18" id="KW-0472">Membrane</keyword>
<reference evidence="21" key="2">
    <citation type="submission" date="2025-09" db="UniProtKB">
        <authorList>
            <consortium name="Ensembl"/>
        </authorList>
    </citation>
    <scope>IDENTIFICATION</scope>
</reference>
<keyword evidence="8 18" id="KW-1133">Transmembrane helix</keyword>
<accession>A0A2K5MSU1</accession>
<protein>
    <recommendedName>
        <fullName evidence="15">Interferon gamma receptor 1</fullName>
    </recommendedName>
    <alternativeName>
        <fullName evidence="16">Interferon gamma receptor alpha-chain</fullName>
    </alternativeName>
</protein>
<feature type="region of interest" description="Disordered" evidence="17">
    <location>
        <begin position="374"/>
        <end position="456"/>
    </location>
</feature>
<evidence type="ECO:0000256" key="2">
    <source>
        <dbReference type="ARBA" id="ARBA00005399"/>
    </source>
</evidence>
<feature type="domain" description="Fibronectin type-III" evidence="19">
    <location>
        <begin position="45"/>
        <end position="132"/>
    </location>
</feature>
<dbReference type="Ensembl" id="ENSCATT00000052527.1">
    <property type="protein sequence ID" value="ENSCATP00000028276.1"/>
    <property type="gene ID" value="ENSCATG00000037440.1"/>
</dbReference>
<evidence type="ECO:0000313" key="21">
    <source>
        <dbReference type="Ensembl" id="ENSCATP00000028276.1"/>
    </source>
</evidence>